<feature type="region of interest" description="Disordered" evidence="1">
    <location>
        <begin position="415"/>
        <end position="454"/>
    </location>
</feature>
<evidence type="ECO:0000313" key="2">
    <source>
        <dbReference type="EMBL" id="GAA56116.1"/>
    </source>
</evidence>
<sequence>MDNRQYGFLSQRSVDGCQPHFFETITAAYDAGHSIVTVYLDIQKAFHQFITFASGTAFPSSCKASRFILPFLSFELRHCPVWTTWLAVIHSTRPVIYNHGILKRAKKPCDLISASFHLVSPVGLDESRCPKNCTPQPNHLKCDVRYGAVKKLEHVRPMMARHCLTQFDSTPATIPFLLGTTYYARLHNSDTETEHELAFRKVRNCCNSEIRRVNIQKQATILDLAPKYENVKFSCTSHRRGMTSSRQILPRRGYERPLTTSSLRRRTVVNSHKRQIRSRVGADEVHPKILKVTSFTLAKHVYLVFRDFNAPKAPRTELQCVGSSEPFTAALTEVVQQSAWTQHVVAPTRYRAGQQPSLLDLVITNERHFVDQSMDYETRLAVLDLFPLEYRRLRGDLTLTYALFEQGLANRSFTVDPANTRRGHGERQLLNDKNKTDPGNLGDSLAPVYQSVNP</sequence>
<reference key="2">
    <citation type="submission" date="2011-10" db="EMBL/GenBank/DDBJ databases">
        <title>The genome and transcriptome sequence of Clonorchis sinensis provide insights into the carcinogenic liver fluke.</title>
        <authorList>
            <person name="Wang X."/>
            <person name="Huang Y."/>
            <person name="Chen W."/>
            <person name="Liu H."/>
            <person name="Guo L."/>
            <person name="Chen Y."/>
            <person name="Luo F."/>
            <person name="Zhou W."/>
            <person name="Sun J."/>
            <person name="Mao Q."/>
            <person name="Liang P."/>
            <person name="Zhou C."/>
            <person name="Tian Y."/>
            <person name="Men J."/>
            <person name="Lv X."/>
            <person name="Huang L."/>
            <person name="Zhou J."/>
            <person name="Hu Y."/>
            <person name="Li R."/>
            <person name="Zhang F."/>
            <person name="Lei H."/>
            <person name="Li X."/>
            <person name="Hu X."/>
            <person name="Liang C."/>
            <person name="Xu J."/>
            <person name="Wu Z."/>
            <person name="Yu X."/>
        </authorList>
    </citation>
    <scope>NUCLEOTIDE SEQUENCE</scope>
    <source>
        <strain>Henan</strain>
    </source>
</reference>
<gene>
    <name evidence="2" type="ORF">CLF_110007</name>
</gene>
<dbReference type="Proteomes" id="UP000008909">
    <property type="component" value="Unassembled WGS sequence"/>
</dbReference>
<feature type="compositionally biased region" description="Basic and acidic residues" evidence="1">
    <location>
        <begin position="423"/>
        <end position="436"/>
    </location>
</feature>
<organism evidence="2 3">
    <name type="scientific">Clonorchis sinensis</name>
    <name type="common">Chinese liver fluke</name>
    <dbReference type="NCBI Taxonomy" id="79923"/>
    <lineage>
        <taxon>Eukaryota</taxon>
        <taxon>Metazoa</taxon>
        <taxon>Spiralia</taxon>
        <taxon>Lophotrochozoa</taxon>
        <taxon>Platyhelminthes</taxon>
        <taxon>Trematoda</taxon>
        <taxon>Digenea</taxon>
        <taxon>Opisthorchiida</taxon>
        <taxon>Opisthorchiata</taxon>
        <taxon>Opisthorchiidae</taxon>
        <taxon>Clonorchis</taxon>
    </lineage>
</organism>
<dbReference type="EMBL" id="DF144162">
    <property type="protein sequence ID" value="GAA56116.1"/>
    <property type="molecule type" value="Genomic_DNA"/>
</dbReference>
<protein>
    <recommendedName>
        <fullName evidence="4">Reverse transcriptase domain-containing protein</fullName>
    </recommendedName>
</protein>
<evidence type="ECO:0000313" key="3">
    <source>
        <dbReference type="Proteomes" id="UP000008909"/>
    </source>
</evidence>
<evidence type="ECO:0000256" key="1">
    <source>
        <dbReference type="SAM" id="MobiDB-lite"/>
    </source>
</evidence>
<evidence type="ECO:0008006" key="4">
    <source>
        <dbReference type="Google" id="ProtNLM"/>
    </source>
</evidence>
<reference evidence="2" key="1">
    <citation type="journal article" date="2011" name="Genome Biol.">
        <title>The draft genome of the carcinogenic human liver fluke Clonorchis sinensis.</title>
        <authorList>
            <person name="Wang X."/>
            <person name="Chen W."/>
            <person name="Huang Y."/>
            <person name="Sun J."/>
            <person name="Men J."/>
            <person name="Liu H."/>
            <person name="Luo F."/>
            <person name="Guo L."/>
            <person name="Lv X."/>
            <person name="Deng C."/>
            <person name="Zhou C."/>
            <person name="Fan Y."/>
            <person name="Li X."/>
            <person name="Huang L."/>
            <person name="Hu Y."/>
            <person name="Liang C."/>
            <person name="Hu X."/>
            <person name="Xu J."/>
            <person name="Yu X."/>
        </authorList>
    </citation>
    <scope>NUCLEOTIDE SEQUENCE [LARGE SCALE GENOMIC DNA]</scope>
    <source>
        <strain evidence="2">Henan</strain>
    </source>
</reference>
<dbReference type="AlphaFoldDB" id="G7YT36"/>
<keyword evidence="3" id="KW-1185">Reference proteome</keyword>
<proteinExistence type="predicted"/>
<accession>G7YT36</accession>
<name>G7YT36_CLOSI</name>